<dbReference type="AlphaFoldDB" id="A0A9X2X3N7"/>
<dbReference type="RefSeq" id="WP_247620360.1">
    <property type="nucleotide sequence ID" value="NZ_JAHXDE010000004.1"/>
</dbReference>
<reference evidence="1" key="2">
    <citation type="journal article" date="2022" name="Syst. Appl. Microbiol.">
        <title>Chromohalobacter moromii sp. nov., a moderately halophilic bacterium isolated from lupine-based moromi fermentation.</title>
        <authorList>
            <person name="Lulf R.H."/>
            <person name="Hilgarth M."/>
            <person name="Ehrmann M.A."/>
        </authorList>
    </citation>
    <scope>NUCLEOTIDE SEQUENCE</scope>
    <source>
        <strain evidence="1">TMW 2.2304</strain>
    </source>
</reference>
<name>A0A9X2X3N7_9GAMM</name>
<comment type="caution">
    <text evidence="1">The sequence shown here is derived from an EMBL/GenBank/DDBJ whole genome shotgun (WGS) entry which is preliminary data.</text>
</comment>
<evidence type="ECO:0000313" key="1">
    <source>
        <dbReference type="EMBL" id="MCT8506140.1"/>
    </source>
</evidence>
<dbReference type="InterPro" id="IPR010064">
    <property type="entry name" value="HK97-gp10_tail"/>
</dbReference>
<gene>
    <name evidence="1" type="ORF">KZO87_12220</name>
</gene>
<organism evidence="1 2">
    <name type="scientific">Chromohalobacter moromii</name>
    <dbReference type="NCBI Taxonomy" id="2860329"/>
    <lineage>
        <taxon>Bacteria</taxon>
        <taxon>Pseudomonadati</taxon>
        <taxon>Pseudomonadota</taxon>
        <taxon>Gammaproteobacteria</taxon>
        <taxon>Oceanospirillales</taxon>
        <taxon>Halomonadaceae</taxon>
        <taxon>Chromohalobacter</taxon>
    </lineage>
</organism>
<reference evidence="1" key="1">
    <citation type="submission" date="2021-07" db="EMBL/GenBank/DDBJ databases">
        <authorList>
            <person name="Luelf R.H."/>
        </authorList>
    </citation>
    <scope>NUCLEOTIDE SEQUENCE</scope>
    <source>
        <strain evidence="1">TMW 2.2304</strain>
    </source>
</reference>
<sequence>MNGFEISISEEGAEAIRKRLAGLEAELQSRAVRAGLNRAGKPILQTMQQLVPVSQGEDGGELKQSLARRSLSKNARGRLGLAEGTVAVRIGPIKKVNSYSQAYVGRLVEHGVEPSTRKVFRRIGGTHNLKRRYAHIRAYTYKHPGQKAQPFMAPALKRNASQFQSRFYDGMAAYLKRKGV</sequence>
<accession>A0A9X2X3N7</accession>
<dbReference type="Proteomes" id="UP001145353">
    <property type="component" value="Unassembled WGS sequence"/>
</dbReference>
<evidence type="ECO:0000313" key="2">
    <source>
        <dbReference type="Proteomes" id="UP001145353"/>
    </source>
</evidence>
<dbReference type="EMBL" id="JAHXDE010000004">
    <property type="protein sequence ID" value="MCT8506140.1"/>
    <property type="molecule type" value="Genomic_DNA"/>
</dbReference>
<keyword evidence="2" id="KW-1185">Reference proteome</keyword>
<protein>
    <submittedName>
        <fullName evidence="1">HK97 gp10 family phage protein</fullName>
    </submittedName>
</protein>
<dbReference type="NCBIfam" id="TIGR01725">
    <property type="entry name" value="phge_HK97_gp10"/>
    <property type="match status" value="1"/>
</dbReference>
<proteinExistence type="predicted"/>